<feature type="chain" id="PRO_5046793177" evidence="1">
    <location>
        <begin position="25"/>
        <end position="169"/>
    </location>
</feature>
<keyword evidence="1" id="KW-0732">Signal</keyword>
<name>A0ABW2MVG8_9FLAO</name>
<keyword evidence="3" id="KW-1185">Reference proteome</keyword>
<feature type="signal peptide" evidence="1">
    <location>
        <begin position="1"/>
        <end position="24"/>
    </location>
</feature>
<dbReference type="EMBL" id="JBHTBN010000003">
    <property type="protein sequence ID" value="MFC7357673.1"/>
    <property type="molecule type" value="Genomic_DNA"/>
</dbReference>
<comment type="caution">
    <text evidence="2">The sequence shown here is derived from an EMBL/GenBank/DDBJ whole genome shotgun (WGS) entry which is preliminary data.</text>
</comment>
<evidence type="ECO:0000256" key="1">
    <source>
        <dbReference type="SAM" id="SignalP"/>
    </source>
</evidence>
<dbReference type="InterPro" id="IPR046525">
    <property type="entry name" value="DUF6702"/>
</dbReference>
<protein>
    <submittedName>
        <fullName evidence="2">DUF6702 family protein</fullName>
    </submittedName>
</protein>
<sequence length="169" mass="19645">MKNFKYLVLLAIFPVLMASTSAHKFYVSTTNVEYVPEKASIQIISKIFIDDIEDVLEERYGIDIHLAEKKEAEIDRSYLRKYILQKLTVFVNGKPAKLTYLGQEYETDVVKAYIEITGVKDLKSLEIENTILMDLFDDQQNILHIKTPSERRSIILKRDNPKGLLNFNR</sequence>
<dbReference type="Pfam" id="PF20420">
    <property type="entry name" value="DUF6702"/>
    <property type="match status" value="1"/>
</dbReference>
<gene>
    <name evidence="2" type="ORF">ACFQO1_08240</name>
</gene>
<evidence type="ECO:0000313" key="2">
    <source>
        <dbReference type="EMBL" id="MFC7357673.1"/>
    </source>
</evidence>
<accession>A0ABW2MVG8</accession>
<reference evidence="3" key="1">
    <citation type="journal article" date="2019" name="Int. J. Syst. Evol. Microbiol.">
        <title>The Global Catalogue of Microorganisms (GCM) 10K type strain sequencing project: providing services to taxonomists for standard genome sequencing and annotation.</title>
        <authorList>
            <consortium name="The Broad Institute Genomics Platform"/>
            <consortium name="The Broad Institute Genome Sequencing Center for Infectious Disease"/>
            <person name="Wu L."/>
            <person name="Ma J."/>
        </authorList>
    </citation>
    <scope>NUCLEOTIDE SEQUENCE [LARGE SCALE GENOMIC DNA]</scope>
    <source>
        <strain evidence="3">CGMCC 1.16306</strain>
    </source>
</reference>
<proteinExistence type="predicted"/>
<dbReference type="Proteomes" id="UP001596415">
    <property type="component" value="Unassembled WGS sequence"/>
</dbReference>
<evidence type="ECO:0000313" key="3">
    <source>
        <dbReference type="Proteomes" id="UP001596415"/>
    </source>
</evidence>
<dbReference type="RefSeq" id="WP_380217517.1">
    <property type="nucleotide sequence ID" value="NZ_JBHTBN010000003.1"/>
</dbReference>
<organism evidence="2 3">
    <name type="scientific">Jejudonia soesokkakensis</name>
    <dbReference type="NCBI Taxonomy" id="1323432"/>
    <lineage>
        <taxon>Bacteria</taxon>
        <taxon>Pseudomonadati</taxon>
        <taxon>Bacteroidota</taxon>
        <taxon>Flavobacteriia</taxon>
        <taxon>Flavobacteriales</taxon>
        <taxon>Flavobacteriaceae</taxon>
        <taxon>Jejudonia</taxon>
    </lineage>
</organism>